<evidence type="ECO:0000313" key="3">
    <source>
        <dbReference type="EMBL" id="AJQ95865.1"/>
    </source>
</evidence>
<dbReference type="AlphaFoldDB" id="A0A0C5V923"/>
<evidence type="ECO:0000313" key="4">
    <source>
        <dbReference type="Proteomes" id="UP000032266"/>
    </source>
</evidence>
<dbReference type="InterPro" id="IPR000326">
    <property type="entry name" value="PAP2/HPO"/>
</dbReference>
<keyword evidence="1" id="KW-0732">Signal</keyword>
<dbReference type="GO" id="GO:0030288">
    <property type="term" value="C:outer membrane-bounded periplasmic space"/>
    <property type="evidence" value="ECO:0007669"/>
    <property type="project" value="InterPro"/>
</dbReference>
<dbReference type="SMART" id="SM00014">
    <property type="entry name" value="acidPPc"/>
    <property type="match status" value="1"/>
</dbReference>
<keyword evidence="4" id="KW-1185">Reference proteome</keyword>
<dbReference type="PRINTS" id="PR00483">
    <property type="entry name" value="BACPHPHTASE"/>
</dbReference>
<dbReference type="SUPFAM" id="SSF48317">
    <property type="entry name" value="Acid phosphatase/Vanadium-dependent haloperoxidase"/>
    <property type="match status" value="1"/>
</dbReference>
<dbReference type="EMBL" id="CP007142">
    <property type="protein sequence ID" value="AJQ95865.1"/>
    <property type="molecule type" value="Genomic_DNA"/>
</dbReference>
<dbReference type="Proteomes" id="UP000032266">
    <property type="component" value="Chromosome"/>
</dbReference>
<dbReference type="GO" id="GO:0003993">
    <property type="term" value="F:acid phosphatase activity"/>
    <property type="evidence" value="ECO:0007669"/>
    <property type="project" value="InterPro"/>
</dbReference>
<dbReference type="InterPro" id="IPR013425">
    <property type="entry name" value="Autotrns_rpt"/>
</dbReference>
<feature type="domain" description="Phosphatidic acid phosphatase type 2/haloperoxidase" evidence="2">
    <location>
        <begin position="223"/>
        <end position="324"/>
    </location>
</feature>
<gene>
    <name evidence="3" type="ORF">YC6258_03829</name>
</gene>
<reference evidence="3 4" key="1">
    <citation type="submission" date="2014-01" db="EMBL/GenBank/DDBJ databases">
        <title>Full genme sequencing of cellulolytic bacterium Gynuella sunshinyii YC6258T gen. nov., sp. nov.</title>
        <authorList>
            <person name="Khan H."/>
            <person name="Chung E.J."/>
            <person name="Chung Y.R."/>
        </authorList>
    </citation>
    <scope>NUCLEOTIDE SEQUENCE [LARGE SCALE GENOMIC DNA]</scope>
    <source>
        <strain evidence="3 4">YC6258</strain>
    </source>
</reference>
<dbReference type="KEGG" id="gsn:YC6258_03829"/>
<dbReference type="SUPFAM" id="SSF52743">
    <property type="entry name" value="Subtilisin-like"/>
    <property type="match status" value="1"/>
</dbReference>
<name>A0A0C5V923_9GAMM</name>
<protein>
    <submittedName>
        <fullName evidence="3">Membrane-associated phospholipid phosphatase</fullName>
    </submittedName>
</protein>
<dbReference type="STRING" id="1445510.YC6258_03829"/>
<dbReference type="HOGENOM" id="CLU_016419_1_0_6"/>
<accession>A0A0C5V923</accession>
<dbReference type="NCBIfam" id="TIGR02601">
    <property type="entry name" value="autotrns_rpt"/>
    <property type="match status" value="1"/>
</dbReference>
<dbReference type="InterPro" id="IPR036938">
    <property type="entry name" value="PAP2/HPO_sf"/>
</dbReference>
<sequence length="652" mass="69841">MAVVPADQYPLPSITFAANNADSKLKYSINDNPYAYMLRGINDVWKGTSDAYQAAASGSGPDTYLENPIVDSETWVKNIKYVVDVTTNRTQNEAIRAFLDDRRSKNYSVIDGMGPLTEEYVKASGAYVDLPIPLVTDVTENSHYAIGGNDSEDYAGNSTGEALSAVVQLVKDFRSHIGKSSTSGSKYIYSTPRPWRMNDTGIVSYQGNESRDCTDANSDTNSINFDVYDSSVSVVPGLICQRRASLGGTVDSQSLRKDGGYPSGHTNAGILVSMAMAYAFPQRFSELVMRGSDLGESRILAGMHSPVDVIGARIMALAISAYVLTEATGADHADAAVNQAKEYFTQKANDAGMSLYDYAHQVLAENEVGSFTNGDNINLEVFNNNFYADHDAIKALYTERMTYGLPQDITAANQDPIVPEGAEALLKSRQPYLTSEQRRAVLYTTEIDSGYPLLDNSNGWGRINLLAAADGYGAFIGDVTVTMDAANGGFSAHDWWRNDITGAGKLTKDGTGQLTLTGNNQYSGGSVLENGTLEAESPSAFGTGDVYVKGGVLEVDSAGTLQLSGYLTMNAGNLKVSMDDDDSQITVNKAVYLDGTSLTLDMGTLTPAVGTQFTLLTAGKVEGEFKAIDAGDYTVSATYHDKSVELTVTAAK</sequence>
<dbReference type="InterPro" id="IPR036852">
    <property type="entry name" value="Peptidase_S8/S53_dom_sf"/>
</dbReference>
<dbReference type="InterPro" id="IPR001011">
    <property type="entry name" value="Acid_Pase_classA_bac"/>
</dbReference>
<dbReference type="Pfam" id="PF01569">
    <property type="entry name" value="PAP2"/>
    <property type="match status" value="1"/>
</dbReference>
<dbReference type="Pfam" id="PF12951">
    <property type="entry name" value="PATR"/>
    <property type="match status" value="1"/>
</dbReference>
<dbReference type="GO" id="GO:0006508">
    <property type="term" value="P:proteolysis"/>
    <property type="evidence" value="ECO:0007669"/>
    <property type="project" value="InterPro"/>
</dbReference>
<dbReference type="GO" id="GO:0004252">
    <property type="term" value="F:serine-type endopeptidase activity"/>
    <property type="evidence" value="ECO:0007669"/>
    <property type="project" value="InterPro"/>
</dbReference>
<evidence type="ECO:0000259" key="2">
    <source>
        <dbReference type="SMART" id="SM00014"/>
    </source>
</evidence>
<dbReference type="Gene3D" id="1.20.144.10">
    <property type="entry name" value="Phosphatidic acid phosphatase type 2/haloperoxidase"/>
    <property type="match status" value="1"/>
</dbReference>
<evidence type="ECO:0000256" key="1">
    <source>
        <dbReference type="ARBA" id="ARBA00022729"/>
    </source>
</evidence>
<organism evidence="3 4">
    <name type="scientific">Gynuella sunshinyii YC6258</name>
    <dbReference type="NCBI Taxonomy" id="1445510"/>
    <lineage>
        <taxon>Bacteria</taxon>
        <taxon>Pseudomonadati</taxon>
        <taxon>Pseudomonadota</taxon>
        <taxon>Gammaproteobacteria</taxon>
        <taxon>Oceanospirillales</taxon>
        <taxon>Saccharospirillaceae</taxon>
        <taxon>Gynuella</taxon>
    </lineage>
</organism>
<dbReference type="PATRIC" id="fig|1445510.3.peg.3806"/>
<proteinExistence type="predicted"/>